<feature type="transmembrane region" description="Helical" evidence="2">
    <location>
        <begin position="243"/>
        <end position="267"/>
    </location>
</feature>
<reference evidence="5" key="1">
    <citation type="submission" date="2025-08" db="UniProtKB">
        <authorList>
            <consortium name="RefSeq"/>
        </authorList>
    </citation>
    <scope>IDENTIFICATION</scope>
</reference>
<evidence type="ECO:0000313" key="5">
    <source>
        <dbReference type="RefSeq" id="XP_022105258.1"/>
    </source>
</evidence>
<name>A0A8B7ZHX6_ACAPL</name>
<evidence type="ECO:0000313" key="4">
    <source>
        <dbReference type="Proteomes" id="UP000694845"/>
    </source>
</evidence>
<dbReference type="OrthoDB" id="10404404at2759"/>
<keyword evidence="2" id="KW-0812">Transmembrane</keyword>
<sequence length="280" mass="29417">MAFNRRTVFLSVLTVWVQGCLAAPWREGSGAFPALKSEEGTVYRQTLAYFADQEGSGYSEASAFSSSSGTNPIYVQASSMEPSVEEALSSSIYIVPDGDATEGDSDIVFAESDTGESIPEDATVAESDLYELDQEGNQIDEEGEEMEGSEDRGGALGDNEVVDIRPTEPSESTTPSPEEGGNVIPNSVRHHHDSSNTGNDLNIVSTEHGNEVGGHKGQANGIGKEAKGDSESDGLSGAPGSGIMALVMFVAAIGVGAMLSFLLLGLINIAKKFFRKNPDP</sequence>
<evidence type="ECO:0000256" key="2">
    <source>
        <dbReference type="SAM" id="Phobius"/>
    </source>
</evidence>
<dbReference type="KEGG" id="aplc:110987117"/>
<keyword evidence="4" id="KW-1185">Reference proteome</keyword>
<evidence type="ECO:0000256" key="3">
    <source>
        <dbReference type="SAM" id="SignalP"/>
    </source>
</evidence>
<dbReference type="PROSITE" id="PS51257">
    <property type="entry name" value="PROKAR_LIPOPROTEIN"/>
    <property type="match status" value="1"/>
</dbReference>
<dbReference type="RefSeq" id="XP_022105258.1">
    <property type="nucleotide sequence ID" value="XM_022249566.1"/>
</dbReference>
<dbReference type="OMA" id="RWSEIVI"/>
<keyword evidence="3" id="KW-0732">Signal</keyword>
<dbReference type="Proteomes" id="UP000694845">
    <property type="component" value="Unplaced"/>
</dbReference>
<gene>
    <name evidence="5" type="primary">LOC110987117</name>
</gene>
<feature type="signal peptide" evidence="3">
    <location>
        <begin position="1"/>
        <end position="22"/>
    </location>
</feature>
<feature type="chain" id="PRO_5034319035" evidence="3">
    <location>
        <begin position="23"/>
        <end position="280"/>
    </location>
</feature>
<protein>
    <submittedName>
        <fullName evidence="5">Uncharacterized protein LOC110987117</fullName>
    </submittedName>
</protein>
<dbReference type="AlphaFoldDB" id="A0A8B7ZHX6"/>
<feature type="compositionally biased region" description="Low complexity" evidence="1">
    <location>
        <begin position="169"/>
        <end position="179"/>
    </location>
</feature>
<feature type="region of interest" description="Disordered" evidence="1">
    <location>
        <begin position="142"/>
        <end position="237"/>
    </location>
</feature>
<keyword evidence="2" id="KW-1133">Transmembrane helix</keyword>
<feature type="compositionally biased region" description="Polar residues" evidence="1">
    <location>
        <begin position="195"/>
        <end position="207"/>
    </location>
</feature>
<keyword evidence="2" id="KW-0472">Membrane</keyword>
<organism evidence="4 5">
    <name type="scientific">Acanthaster planci</name>
    <name type="common">Crown-of-thorns starfish</name>
    <dbReference type="NCBI Taxonomy" id="133434"/>
    <lineage>
        <taxon>Eukaryota</taxon>
        <taxon>Metazoa</taxon>
        <taxon>Echinodermata</taxon>
        <taxon>Eleutherozoa</taxon>
        <taxon>Asterozoa</taxon>
        <taxon>Asteroidea</taxon>
        <taxon>Valvatacea</taxon>
        <taxon>Valvatida</taxon>
        <taxon>Acanthasteridae</taxon>
        <taxon>Acanthaster</taxon>
    </lineage>
</organism>
<dbReference type="GeneID" id="110987117"/>
<proteinExistence type="predicted"/>
<accession>A0A8B7ZHX6</accession>
<evidence type="ECO:0000256" key="1">
    <source>
        <dbReference type="SAM" id="MobiDB-lite"/>
    </source>
</evidence>